<feature type="transmembrane region" description="Helical" evidence="6">
    <location>
        <begin position="59"/>
        <end position="78"/>
    </location>
</feature>
<dbReference type="GO" id="GO:0061668">
    <property type="term" value="P:mitochondrial ribosome assembly"/>
    <property type="evidence" value="ECO:0007669"/>
    <property type="project" value="TreeGrafter"/>
</dbReference>
<evidence type="ECO:0000256" key="3">
    <source>
        <dbReference type="ARBA" id="ARBA00022692"/>
    </source>
</evidence>
<dbReference type="OMA" id="HYDIMTH"/>
<dbReference type="InterPro" id="IPR007248">
    <property type="entry name" value="Mpv17_PMP22"/>
</dbReference>
<organism evidence="7 8">
    <name type="scientific">Orchesella cincta</name>
    <name type="common">Springtail</name>
    <name type="synonym">Podura cincta</name>
    <dbReference type="NCBI Taxonomy" id="48709"/>
    <lineage>
        <taxon>Eukaryota</taxon>
        <taxon>Metazoa</taxon>
        <taxon>Ecdysozoa</taxon>
        <taxon>Arthropoda</taxon>
        <taxon>Hexapoda</taxon>
        <taxon>Collembola</taxon>
        <taxon>Entomobryomorpha</taxon>
        <taxon>Entomobryoidea</taxon>
        <taxon>Orchesellidae</taxon>
        <taxon>Orchesellinae</taxon>
        <taxon>Orchesella</taxon>
    </lineage>
</organism>
<proteinExistence type="inferred from homology"/>
<gene>
    <name evidence="7" type="ORF">Ocin01_17040</name>
</gene>
<evidence type="ECO:0000256" key="5">
    <source>
        <dbReference type="ARBA" id="ARBA00023136"/>
    </source>
</evidence>
<evidence type="ECO:0000256" key="4">
    <source>
        <dbReference type="ARBA" id="ARBA00022989"/>
    </source>
</evidence>
<keyword evidence="5 6" id="KW-0472">Membrane</keyword>
<evidence type="ECO:0000313" key="8">
    <source>
        <dbReference type="Proteomes" id="UP000094527"/>
    </source>
</evidence>
<comment type="caution">
    <text evidence="7">The sequence shown here is derived from an EMBL/GenBank/DDBJ whole genome shotgun (WGS) entry which is preliminary data.</text>
</comment>
<comment type="subcellular location">
    <subcellularLocation>
        <location evidence="1">Membrane</location>
        <topology evidence="1">Multi-pass membrane protein</topology>
    </subcellularLocation>
</comment>
<dbReference type="AlphaFoldDB" id="A0A1D2M9I8"/>
<reference evidence="7 8" key="1">
    <citation type="journal article" date="2016" name="Genome Biol. Evol.">
        <title>Gene Family Evolution Reflects Adaptation to Soil Environmental Stressors in the Genome of the Collembolan Orchesella cincta.</title>
        <authorList>
            <person name="Faddeeva-Vakhrusheva A."/>
            <person name="Derks M.F."/>
            <person name="Anvar S.Y."/>
            <person name="Agamennone V."/>
            <person name="Suring W."/>
            <person name="Smit S."/>
            <person name="van Straalen N.M."/>
            <person name="Roelofs D."/>
        </authorList>
    </citation>
    <scope>NUCLEOTIDE SEQUENCE [LARGE SCALE GENOMIC DNA]</scope>
    <source>
        <tissue evidence="7">Mixed pool</tissue>
    </source>
</reference>
<dbReference type="Proteomes" id="UP000094527">
    <property type="component" value="Unassembled WGS sequence"/>
</dbReference>
<dbReference type="PANTHER" id="PTHR11266:SF8">
    <property type="entry name" value="MPV17-LIKE PROTEIN 2"/>
    <property type="match status" value="1"/>
</dbReference>
<evidence type="ECO:0000256" key="2">
    <source>
        <dbReference type="ARBA" id="ARBA00006824"/>
    </source>
</evidence>
<dbReference type="GO" id="GO:0005739">
    <property type="term" value="C:mitochondrion"/>
    <property type="evidence" value="ECO:0007669"/>
    <property type="project" value="TreeGrafter"/>
</dbReference>
<dbReference type="EMBL" id="LJIJ01002483">
    <property type="protein sequence ID" value="ODM89640.1"/>
    <property type="molecule type" value="Genomic_DNA"/>
</dbReference>
<keyword evidence="4 6" id="KW-1133">Transmembrane helix</keyword>
<dbReference type="PANTHER" id="PTHR11266">
    <property type="entry name" value="PEROXISOMAL MEMBRANE PROTEIN 2, PXMP2 MPV17"/>
    <property type="match status" value="1"/>
</dbReference>
<evidence type="ECO:0000313" key="7">
    <source>
        <dbReference type="EMBL" id="ODM89640.1"/>
    </source>
</evidence>
<name>A0A1D2M9I8_ORCCI</name>
<dbReference type="GO" id="GO:0016020">
    <property type="term" value="C:membrane"/>
    <property type="evidence" value="ECO:0007669"/>
    <property type="project" value="UniProtKB-SubCell"/>
</dbReference>
<sequence length="175" mass="20097">MFRRLLSRVQNGTLHMFRRHLLLTNILITGSFSAVGDCVEQQYEKYKDPSRNYQLRRTFNMTTAGLTTGVVCHYWYIWLDDLKLTGSPLKIALKRVLLDQLINSPATIATFFITLAILEGVSLYELKQELRCKSTKVYLSSGLSGARPQLINFLWLPGQFQSPIHYTIVCLKTFS</sequence>
<dbReference type="STRING" id="48709.A0A1D2M9I8"/>
<evidence type="ECO:0000256" key="1">
    <source>
        <dbReference type="ARBA" id="ARBA00004141"/>
    </source>
</evidence>
<keyword evidence="8" id="KW-1185">Reference proteome</keyword>
<dbReference type="OrthoDB" id="10267969at2759"/>
<accession>A0A1D2M9I8</accession>
<protein>
    <submittedName>
        <fullName evidence="7">Mpv17-like protein 2</fullName>
    </submittedName>
</protein>
<keyword evidence="3 6" id="KW-0812">Transmembrane</keyword>
<evidence type="ECO:0000256" key="6">
    <source>
        <dbReference type="RuleBase" id="RU363053"/>
    </source>
</evidence>
<feature type="transmembrane region" description="Helical" evidence="6">
    <location>
        <begin position="106"/>
        <end position="126"/>
    </location>
</feature>
<comment type="similarity">
    <text evidence="2 6">Belongs to the peroxisomal membrane protein PXMP2/4 family.</text>
</comment>